<gene>
    <name evidence="2" type="ORF">GCM10017635_09590</name>
</gene>
<feature type="domain" description="Glutaredoxin" evidence="1">
    <location>
        <begin position="3"/>
        <end position="57"/>
    </location>
</feature>
<reference evidence="2" key="2">
    <citation type="submission" date="2023-01" db="EMBL/GenBank/DDBJ databases">
        <authorList>
            <person name="Sun Q."/>
            <person name="Evtushenko L."/>
        </authorList>
    </citation>
    <scope>NUCLEOTIDE SEQUENCE</scope>
    <source>
        <strain evidence="2">VKM B-2222</strain>
    </source>
</reference>
<dbReference type="InterPro" id="IPR002109">
    <property type="entry name" value="Glutaredoxin"/>
</dbReference>
<proteinExistence type="predicted"/>
<dbReference type="RefSeq" id="WP_271179321.1">
    <property type="nucleotide sequence ID" value="NZ_BSFH01000017.1"/>
</dbReference>
<comment type="caution">
    <text evidence="2">The sequence shown here is derived from an EMBL/GenBank/DDBJ whole genome shotgun (WGS) entry which is preliminary data.</text>
</comment>
<name>A0AAD3NX99_9RHOB</name>
<accession>A0AAD3NX99</accession>
<dbReference type="SUPFAM" id="SSF52833">
    <property type="entry name" value="Thioredoxin-like"/>
    <property type="match status" value="1"/>
</dbReference>
<dbReference type="Proteomes" id="UP001143349">
    <property type="component" value="Unassembled WGS sequence"/>
</dbReference>
<dbReference type="PROSITE" id="PS51354">
    <property type="entry name" value="GLUTAREDOXIN_2"/>
    <property type="match status" value="1"/>
</dbReference>
<protein>
    <recommendedName>
        <fullName evidence="1">Glutaredoxin domain-containing protein</fullName>
    </recommendedName>
</protein>
<dbReference type="EMBL" id="BSFH01000017">
    <property type="protein sequence ID" value="GLK63489.1"/>
    <property type="molecule type" value="Genomic_DNA"/>
</dbReference>
<keyword evidence="3" id="KW-1185">Reference proteome</keyword>
<dbReference type="AlphaFoldDB" id="A0AAD3NX99"/>
<evidence type="ECO:0000313" key="3">
    <source>
        <dbReference type="Proteomes" id="UP001143349"/>
    </source>
</evidence>
<dbReference type="CDD" id="cd02976">
    <property type="entry name" value="NrdH"/>
    <property type="match status" value="1"/>
</dbReference>
<evidence type="ECO:0000259" key="1">
    <source>
        <dbReference type="Pfam" id="PF00462"/>
    </source>
</evidence>
<sequence>MTVIVYTQPNCQPCAAVKRLLMAEGIPFEERSAAEHRDYLASIGARSVPVIVDGDQVIHGFIPDQLRALNQ</sequence>
<dbReference type="InterPro" id="IPR036249">
    <property type="entry name" value="Thioredoxin-like_sf"/>
</dbReference>
<organism evidence="2 3">
    <name type="scientific">Paracoccus kondratievae</name>
    <dbReference type="NCBI Taxonomy" id="135740"/>
    <lineage>
        <taxon>Bacteria</taxon>
        <taxon>Pseudomonadati</taxon>
        <taxon>Pseudomonadota</taxon>
        <taxon>Alphaproteobacteria</taxon>
        <taxon>Rhodobacterales</taxon>
        <taxon>Paracoccaceae</taxon>
        <taxon>Paracoccus</taxon>
    </lineage>
</organism>
<reference evidence="2" key="1">
    <citation type="journal article" date="2014" name="Int. J. Syst. Evol. Microbiol.">
        <title>Complete genome sequence of Corynebacterium casei LMG S-19264T (=DSM 44701T), isolated from a smear-ripened cheese.</title>
        <authorList>
            <consortium name="US DOE Joint Genome Institute (JGI-PGF)"/>
            <person name="Walter F."/>
            <person name="Albersmeier A."/>
            <person name="Kalinowski J."/>
            <person name="Ruckert C."/>
        </authorList>
    </citation>
    <scope>NUCLEOTIDE SEQUENCE</scope>
    <source>
        <strain evidence="2">VKM B-2222</strain>
    </source>
</reference>
<dbReference type="Pfam" id="PF00462">
    <property type="entry name" value="Glutaredoxin"/>
    <property type="match status" value="1"/>
</dbReference>
<dbReference type="Gene3D" id="3.40.30.10">
    <property type="entry name" value="Glutaredoxin"/>
    <property type="match status" value="1"/>
</dbReference>
<evidence type="ECO:0000313" key="2">
    <source>
        <dbReference type="EMBL" id="GLK63489.1"/>
    </source>
</evidence>